<sequence>MAIDINTIGLFHCRAESSAVTDTIHIIEKEDIGEYGTVEDVTRKMIGCDVCYRRPRLVCRSACGGGSAIEMGWFDVSPHRVSHGEKHTQTH</sequence>
<reference evidence="1" key="2">
    <citation type="submission" date="2020-09" db="EMBL/GenBank/DDBJ databases">
        <authorList>
            <person name="Sun Q."/>
            <person name="Ohkuma M."/>
        </authorList>
    </citation>
    <scope>NUCLEOTIDE SEQUENCE</scope>
    <source>
        <strain evidence="1">JCM 19018</strain>
    </source>
</reference>
<name>A0A830EX71_9EURY</name>
<dbReference type="Proteomes" id="UP000614221">
    <property type="component" value="Unassembled WGS sequence"/>
</dbReference>
<gene>
    <name evidence="1" type="ORF">GCM10009067_40360</name>
</gene>
<evidence type="ECO:0000313" key="2">
    <source>
        <dbReference type="Proteomes" id="UP000614221"/>
    </source>
</evidence>
<reference evidence="1" key="1">
    <citation type="journal article" date="2014" name="Int. J. Syst. Evol. Microbiol.">
        <title>Complete genome sequence of Corynebacterium casei LMG S-19264T (=DSM 44701T), isolated from a smear-ripened cheese.</title>
        <authorList>
            <consortium name="US DOE Joint Genome Institute (JGI-PGF)"/>
            <person name="Walter F."/>
            <person name="Albersmeier A."/>
            <person name="Kalinowski J."/>
            <person name="Ruckert C."/>
        </authorList>
    </citation>
    <scope>NUCLEOTIDE SEQUENCE</scope>
    <source>
        <strain evidence="1">JCM 19018</strain>
    </source>
</reference>
<organism evidence="1 2">
    <name type="scientific">Haloarcula sebkhae</name>
    <dbReference type="NCBI Taxonomy" id="932660"/>
    <lineage>
        <taxon>Archaea</taxon>
        <taxon>Methanobacteriati</taxon>
        <taxon>Methanobacteriota</taxon>
        <taxon>Stenosarchaea group</taxon>
        <taxon>Halobacteria</taxon>
        <taxon>Halobacteriales</taxon>
        <taxon>Haloarculaceae</taxon>
        <taxon>Haloarcula</taxon>
    </lineage>
</organism>
<proteinExistence type="predicted"/>
<dbReference type="AlphaFoldDB" id="A0A830EX71"/>
<evidence type="ECO:0000313" key="1">
    <source>
        <dbReference type="EMBL" id="GGK84052.1"/>
    </source>
</evidence>
<accession>A0A830EX71</accession>
<protein>
    <submittedName>
        <fullName evidence="1">Uncharacterized protein</fullName>
    </submittedName>
</protein>
<dbReference type="EMBL" id="BMPD01000011">
    <property type="protein sequence ID" value="GGK84052.1"/>
    <property type="molecule type" value="Genomic_DNA"/>
</dbReference>
<comment type="caution">
    <text evidence="1">The sequence shown here is derived from an EMBL/GenBank/DDBJ whole genome shotgun (WGS) entry which is preliminary data.</text>
</comment>